<accession>A0AAD7JWW0</accession>
<sequence length="147" mass="15733">MKLPILLPLLFAATAFSLPTVDPNSLIGVDPNLVVQSCSKQIHATFATPYDATRQGIATGKDSSGRFFTLKKGEAFAVPNAGACQLTVTNAGTAAYSVHSMALQWEADFITDRCPTFTNTNVQQGLTASWGGIMLNLISYIKYDLAQ</sequence>
<keyword evidence="3" id="KW-1185">Reference proteome</keyword>
<reference evidence="2" key="1">
    <citation type="submission" date="2023-03" db="EMBL/GenBank/DDBJ databases">
        <title>Massive genome expansion in bonnet fungi (Mycena s.s.) driven by repeated elements and novel gene families across ecological guilds.</title>
        <authorList>
            <consortium name="Lawrence Berkeley National Laboratory"/>
            <person name="Harder C.B."/>
            <person name="Miyauchi S."/>
            <person name="Viragh M."/>
            <person name="Kuo A."/>
            <person name="Thoen E."/>
            <person name="Andreopoulos B."/>
            <person name="Lu D."/>
            <person name="Skrede I."/>
            <person name="Drula E."/>
            <person name="Henrissat B."/>
            <person name="Morin E."/>
            <person name="Kohler A."/>
            <person name="Barry K."/>
            <person name="LaButti K."/>
            <person name="Morin E."/>
            <person name="Salamov A."/>
            <person name="Lipzen A."/>
            <person name="Mereny Z."/>
            <person name="Hegedus B."/>
            <person name="Baldrian P."/>
            <person name="Stursova M."/>
            <person name="Weitz H."/>
            <person name="Taylor A."/>
            <person name="Grigoriev I.V."/>
            <person name="Nagy L.G."/>
            <person name="Martin F."/>
            <person name="Kauserud H."/>
        </authorList>
    </citation>
    <scope>NUCLEOTIDE SEQUENCE</scope>
    <source>
        <strain evidence="2">CBHHK188m</strain>
    </source>
</reference>
<protein>
    <submittedName>
        <fullName evidence="2">Uncharacterized protein</fullName>
    </submittedName>
</protein>
<dbReference type="Proteomes" id="UP001215280">
    <property type="component" value="Unassembled WGS sequence"/>
</dbReference>
<dbReference type="AlphaFoldDB" id="A0AAD7JWW0"/>
<name>A0AAD7JWW0_9AGAR</name>
<evidence type="ECO:0000313" key="2">
    <source>
        <dbReference type="EMBL" id="KAJ7772007.1"/>
    </source>
</evidence>
<evidence type="ECO:0000256" key="1">
    <source>
        <dbReference type="SAM" id="SignalP"/>
    </source>
</evidence>
<feature type="chain" id="PRO_5042121762" evidence="1">
    <location>
        <begin position="18"/>
        <end position="147"/>
    </location>
</feature>
<evidence type="ECO:0000313" key="3">
    <source>
        <dbReference type="Proteomes" id="UP001215280"/>
    </source>
</evidence>
<gene>
    <name evidence="2" type="ORF">DFH07DRAFT_953291</name>
</gene>
<feature type="signal peptide" evidence="1">
    <location>
        <begin position="1"/>
        <end position="17"/>
    </location>
</feature>
<comment type="caution">
    <text evidence="2">The sequence shown here is derived from an EMBL/GenBank/DDBJ whole genome shotgun (WGS) entry which is preliminary data.</text>
</comment>
<organism evidence="2 3">
    <name type="scientific">Mycena maculata</name>
    <dbReference type="NCBI Taxonomy" id="230809"/>
    <lineage>
        <taxon>Eukaryota</taxon>
        <taxon>Fungi</taxon>
        <taxon>Dikarya</taxon>
        <taxon>Basidiomycota</taxon>
        <taxon>Agaricomycotina</taxon>
        <taxon>Agaricomycetes</taxon>
        <taxon>Agaricomycetidae</taxon>
        <taxon>Agaricales</taxon>
        <taxon>Marasmiineae</taxon>
        <taxon>Mycenaceae</taxon>
        <taxon>Mycena</taxon>
    </lineage>
</organism>
<dbReference type="EMBL" id="JARJLG010000020">
    <property type="protein sequence ID" value="KAJ7772007.1"/>
    <property type="molecule type" value="Genomic_DNA"/>
</dbReference>
<keyword evidence="1" id="KW-0732">Signal</keyword>
<proteinExistence type="predicted"/>